<name>A0A4S2EIG2_9LACO</name>
<reference evidence="1 2" key="1">
    <citation type="journal article" date="2019" name="Nat. Med.">
        <title>Preventing dysbiosis of the neonatal mouse intestinal microbiome protects against late-onset sepsis.</title>
        <authorList>
            <person name="Singer J.R."/>
            <person name="Blosser E.G."/>
            <person name="Zindl C.L."/>
            <person name="Silberger D.J."/>
            <person name="Conlan S."/>
            <person name="Laufer V.A."/>
            <person name="DiToro D."/>
            <person name="Deming C."/>
            <person name="Kumar R."/>
            <person name="Morrow C.D."/>
            <person name="Segre J.A."/>
            <person name="Gray M.J."/>
            <person name="Randolph D.A."/>
            <person name="Weaver C.T."/>
        </authorList>
    </citation>
    <scope>NUCLEOTIDE SEQUENCE [LARGE SCALE GENOMIC DNA]</scope>
    <source>
        <strain evidence="1 2">V10</strain>
    </source>
</reference>
<dbReference type="Gene3D" id="1.10.260.40">
    <property type="entry name" value="lambda repressor-like DNA-binding domains"/>
    <property type="match status" value="1"/>
</dbReference>
<organism evidence="1 2">
    <name type="scientific">Ligilactobacillus murinus</name>
    <dbReference type="NCBI Taxonomy" id="1622"/>
    <lineage>
        <taxon>Bacteria</taxon>
        <taxon>Bacillati</taxon>
        <taxon>Bacillota</taxon>
        <taxon>Bacilli</taxon>
        <taxon>Lactobacillales</taxon>
        <taxon>Lactobacillaceae</taxon>
        <taxon>Ligilactobacillus</taxon>
    </lineage>
</organism>
<dbReference type="AlphaFoldDB" id="A0A4S2EIG2"/>
<dbReference type="GO" id="GO:0003677">
    <property type="term" value="F:DNA binding"/>
    <property type="evidence" value="ECO:0007669"/>
    <property type="project" value="InterPro"/>
</dbReference>
<dbReference type="SMART" id="SM00530">
    <property type="entry name" value="HTH_XRE"/>
    <property type="match status" value="1"/>
</dbReference>
<dbReference type="InterPro" id="IPR001387">
    <property type="entry name" value="Cro/C1-type_HTH"/>
</dbReference>
<dbReference type="RefSeq" id="WP_135997727.1">
    <property type="nucleotide sequence ID" value="NZ_CP040852.1"/>
</dbReference>
<dbReference type="Pfam" id="PF13443">
    <property type="entry name" value="HTH_26"/>
    <property type="match status" value="1"/>
</dbReference>
<dbReference type="PROSITE" id="PS50943">
    <property type="entry name" value="HTH_CROC1"/>
    <property type="match status" value="1"/>
</dbReference>
<gene>
    <name evidence="1" type="ORF">FEE40_10675</name>
</gene>
<evidence type="ECO:0000313" key="2">
    <source>
        <dbReference type="Proteomes" id="UP000463931"/>
    </source>
</evidence>
<dbReference type="EMBL" id="CP040852">
    <property type="protein sequence ID" value="QIA90583.1"/>
    <property type="molecule type" value="Genomic_DNA"/>
</dbReference>
<evidence type="ECO:0000313" key="1">
    <source>
        <dbReference type="EMBL" id="QIA90583.1"/>
    </source>
</evidence>
<sequence length="223" mass="25602">MLQNNLNRLMSERNIKTSDISKDIGLAKTTISSLSRGTTTGIQFDTLEKICSYLQVTPAEFFDYSPYILETTTQLKLSDLKKGQFQYSAHITNNVYSKEFKLDVKLLDPKSSTDFPRTDLDNYSLYLTIDLVKDSKYSPEELFGIIGSFPVILERKFYQQLVDPIIDQLNLCTKKKLSLPVYTTTYPNEIILIKNEHCIFDIFKNTPCHKLIDLKLGTDDLTL</sequence>
<dbReference type="InterPro" id="IPR010982">
    <property type="entry name" value="Lambda_DNA-bd_dom_sf"/>
</dbReference>
<dbReference type="SUPFAM" id="SSF47413">
    <property type="entry name" value="lambda repressor-like DNA-binding domains"/>
    <property type="match status" value="1"/>
</dbReference>
<proteinExistence type="predicted"/>
<accession>A0A4S2EIG2</accession>
<dbReference type="Proteomes" id="UP000463931">
    <property type="component" value="Chromosome"/>
</dbReference>
<dbReference type="PANTHER" id="PTHR37301">
    <property type="entry name" value="DNA-BINDING PROTEIN-RELATED"/>
    <property type="match status" value="1"/>
</dbReference>
<dbReference type="PANTHER" id="PTHR37301:SF1">
    <property type="entry name" value="DNA-BINDING PROTEIN"/>
    <property type="match status" value="1"/>
</dbReference>
<protein>
    <submittedName>
        <fullName evidence="1">Helix-turn-helix transcriptional regulator</fullName>
    </submittedName>
</protein>